<keyword evidence="2" id="KW-1185">Reference proteome</keyword>
<name>A0A3M6T6J9_POCDA</name>
<proteinExistence type="predicted"/>
<dbReference type="AlphaFoldDB" id="A0A3M6T6J9"/>
<evidence type="ECO:0000313" key="1">
    <source>
        <dbReference type="EMBL" id="RMX36991.1"/>
    </source>
</evidence>
<reference evidence="1 2" key="1">
    <citation type="journal article" date="2018" name="Sci. Rep.">
        <title>Comparative analysis of the Pocillopora damicornis genome highlights role of immune system in coral evolution.</title>
        <authorList>
            <person name="Cunning R."/>
            <person name="Bay R.A."/>
            <person name="Gillette P."/>
            <person name="Baker A.C."/>
            <person name="Traylor-Knowles N."/>
        </authorList>
    </citation>
    <scope>NUCLEOTIDE SEQUENCE [LARGE SCALE GENOMIC DNA]</scope>
    <source>
        <strain evidence="1">RSMAS</strain>
        <tissue evidence="1">Whole animal</tissue>
    </source>
</reference>
<accession>A0A3M6T6J9</accession>
<sequence>MSFQAFSRVARAFSFGGSRQFLGRRLGERSSHIRQEKRPATQDEMGMLVLGLGLFTSASVWAWKEGAFSSVLTADEQAKLKENE</sequence>
<dbReference type="EMBL" id="RCHS01004212">
    <property type="protein sequence ID" value="RMX36991.1"/>
    <property type="molecule type" value="Genomic_DNA"/>
</dbReference>
<comment type="caution">
    <text evidence="1">The sequence shown here is derived from an EMBL/GenBank/DDBJ whole genome shotgun (WGS) entry which is preliminary data.</text>
</comment>
<protein>
    <submittedName>
        <fullName evidence="1">Uncharacterized protein</fullName>
    </submittedName>
</protein>
<dbReference type="Proteomes" id="UP000275408">
    <property type="component" value="Unassembled WGS sequence"/>
</dbReference>
<organism evidence="1 2">
    <name type="scientific">Pocillopora damicornis</name>
    <name type="common">Cauliflower coral</name>
    <name type="synonym">Millepora damicornis</name>
    <dbReference type="NCBI Taxonomy" id="46731"/>
    <lineage>
        <taxon>Eukaryota</taxon>
        <taxon>Metazoa</taxon>
        <taxon>Cnidaria</taxon>
        <taxon>Anthozoa</taxon>
        <taxon>Hexacorallia</taxon>
        <taxon>Scleractinia</taxon>
        <taxon>Astrocoeniina</taxon>
        <taxon>Pocilloporidae</taxon>
        <taxon>Pocillopora</taxon>
    </lineage>
</organism>
<gene>
    <name evidence="1" type="ORF">pdam_00005033</name>
</gene>
<evidence type="ECO:0000313" key="2">
    <source>
        <dbReference type="Proteomes" id="UP000275408"/>
    </source>
</evidence>